<evidence type="ECO:0000313" key="3">
    <source>
        <dbReference type="EMBL" id="UWX56329.1"/>
    </source>
</evidence>
<evidence type="ECO:0000256" key="1">
    <source>
        <dbReference type="SAM" id="SignalP"/>
    </source>
</evidence>
<accession>A0ABY5YBM7</accession>
<proteinExistence type="predicted"/>
<dbReference type="EMBL" id="CP104205">
    <property type="protein sequence ID" value="UWX56329.1"/>
    <property type="molecule type" value="Genomic_DNA"/>
</dbReference>
<feature type="domain" description="DUF306" evidence="2">
    <location>
        <begin position="30"/>
        <end position="137"/>
    </location>
</feature>
<reference evidence="3" key="1">
    <citation type="submission" date="2022-09" db="EMBL/GenBank/DDBJ databases">
        <title>Maribacter litopenaei sp. nov., isolated from the intestinal tract of the Pacific White Shrimp, Litopenaeus vannamei.</title>
        <authorList>
            <person name="Kim S.Y."/>
            <person name="Hwang C.Y."/>
        </authorList>
    </citation>
    <scope>NUCLEOTIDE SEQUENCE</scope>
    <source>
        <strain evidence="3">HL-LV01</strain>
    </source>
</reference>
<evidence type="ECO:0000259" key="2">
    <source>
        <dbReference type="Pfam" id="PF03724"/>
    </source>
</evidence>
<dbReference type="PANTHER" id="PTHR35535:SF2">
    <property type="entry name" value="DUF306 DOMAIN-CONTAINING PROTEIN"/>
    <property type="match status" value="1"/>
</dbReference>
<feature type="signal peptide" evidence="1">
    <location>
        <begin position="1"/>
        <end position="18"/>
    </location>
</feature>
<keyword evidence="4" id="KW-1185">Reference proteome</keyword>
<feature type="chain" id="PRO_5047351337" evidence="1">
    <location>
        <begin position="19"/>
        <end position="143"/>
    </location>
</feature>
<sequence>MRNCLFILSIILVTNLIACSSTKNMNNDAMFNGAWELEYISGPRIAFNGLYPNKKPRISFDKENSKAQGTNSCNGYSADFSLDGNNISFGQPGSSTLMYCGEGEKVFLNMMQKIDTYEIDSDGKLVLKSNDVALMRFHNVPKP</sequence>
<protein>
    <submittedName>
        <fullName evidence="3">META domain-containing protein</fullName>
    </submittedName>
</protein>
<organism evidence="3 4">
    <name type="scientific">Maribacter litopenaei</name>
    <dbReference type="NCBI Taxonomy" id="2976127"/>
    <lineage>
        <taxon>Bacteria</taxon>
        <taxon>Pseudomonadati</taxon>
        <taxon>Bacteroidota</taxon>
        <taxon>Flavobacteriia</taxon>
        <taxon>Flavobacteriales</taxon>
        <taxon>Flavobacteriaceae</taxon>
        <taxon>Maribacter</taxon>
    </lineage>
</organism>
<name>A0ABY5YBM7_9FLAO</name>
<dbReference type="InterPro" id="IPR038670">
    <property type="entry name" value="HslJ-like_sf"/>
</dbReference>
<dbReference type="PANTHER" id="PTHR35535">
    <property type="entry name" value="HEAT SHOCK PROTEIN HSLJ"/>
    <property type="match status" value="1"/>
</dbReference>
<dbReference type="InterPro" id="IPR005184">
    <property type="entry name" value="DUF306_Meta_HslJ"/>
</dbReference>
<dbReference type="Proteomes" id="UP001059209">
    <property type="component" value="Chromosome"/>
</dbReference>
<dbReference type="RefSeq" id="WP_260574966.1">
    <property type="nucleotide sequence ID" value="NZ_CP104205.1"/>
</dbReference>
<dbReference type="Gene3D" id="2.40.128.270">
    <property type="match status" value="1"/>
</dbReference>
<dbReference type="Pfam" id="PF03724">
    <property type="entry name" value="META"/>
    <property type="match status" value="1"/>
</dbReference>
<gene>
    <name evidence="3" type="ORF">NYZ99_09070</name>
</gene>
<keyword evidence="1" id="KW-0732">Signal</keyword>
<evidence type="ECO:0000313" key="4">
    <source>
        <dbReference type="Proteomes" id="UP001059209"/>
    </source>
</evidence>
<dbReference type="InterPro" id="IPR053147">
    <property type="entry name" value="Hsp_HslJ-like"/>
</dbReference>